<dbReference type="AlphaFoldDB" id="A0A6G1BYW6"/>
<comment type="caution">
    <text evidence="1">The sequence shown here is derived from an EMBL/GenBank/DDBJ whole genome shotgun (WGS) entry which is preliminary data.</text>
</comment>
<evidence type="ECO:0000313" key="2">
    <source>
        <dbReference type="Proteomes" id="UP000479710"/>
    </source>
</evidence>
<sequence>MAVVYIEGAEGISRAADSGEGGCIVADLAHGGCGERWHASVDAVNWARLSLAAKMAAKERAGRGC</sequence>
<proteinExistence type="predicted"/>
<gene>
    <name evidence="1" type="ORF">E2562_018635</name>
</gene>
<dbReference type="EMBL" id="SPHZ02000011">
    <property type="protein sequence ID" value="KAF0892844.1"/>
    <property type="molecule type" value="Genomic_DNA"/>
</dbReference>
<name>A0A6G1BYW6_9ORYZ</name>
<accession>A0A6G1BYW6</accession>
<dbReference type="Proteomes" id="UP000479710">
    <property type="component" value="Unassembled WGS sequence"/>
</dbReference>
<protein>
    <submittedName>
        <fullName evidence="1">Uncharacterized protein</fullName>
    </submittedName>
</protein>
<reference evidence="1 2" key="1">
    <citation type="submission" date="2019-11" db="EMBL/GenBank/DDBJ databases">
        <title>Whole genome sequence of Oryza granulata.</title>
        <authorList>
            <person name="Li W."/>
        </authorList>
    </citation>
    <scope>NUCLEOTIDE SEQUENCE [LARGE SCALE GENOMIC DNA]</scope>
    <source>
        <strain evidence="2">cv. Menghai</strain>
        <tissue evidence="1">Leaf</tissue>
    </source>
</reference>
<keyword evidence="2" id="KW-1185">Reference proteome</keyword>
<evidence type="ECO:0000313" key="1">
    <source>
        <dbReference type="EMBL" id="KAF0892844.1"/>
    </source>
</evidence>
<organism evidence="1 2">
    <name type="scientific">Oryza meyeriana var. granulata</name>
    <dbReference type="NCBI Taxonomy" id="110450"/>
    <lineage>
        <taxon>Eukaryota</taxon>
        <taxon>Viridiplantae</taxon>
        <taxon>Streptophyta</taxon>
        <taxon>Embryophyta</taxon>
        <taxon>Tracheophyta</taxon>
        <taxon>Spermatophyta</taxon>
        <taxon>Magnoliopsida</taxon>
        <taxon>Liliopsida</taxon>
        <taxon>Poales</taxon>
        <taxon>Poaceae</taxon>
        <taxon>BOP clade</taxon>
        <taxon>Oryzoideae</taxon>
        <taxon>Oryzeae</taxon>
        <taxon>Oryzinae</taxon>
        <taxon>Oryza</taxon>
        <taxon>Oryza meyeriana</taxon>
    </lineage>
</organism>